<gene>
    <name evidence="1" type="ORF">BN1012_Phect2372</name>
</gene>
<protein>
    <submittedName>
        <fullName evidence="1">Cons hyp Pro/Syn (E-6)</fullName>
    </submittedName>
</protein>
<dbReference type="HOGENOM" id="CLU_2205250_0_0_5"/>
<proteinExistence type="predicted"/>
<organism evidence="1 2">
    <name type="scientific">Candidatus Phaeomarinibacter ectocarpi</name>
    <dbReference type="NCBI Taxonomy" id="1458461"/>
    <lineage>
        <taxon>Bacteria</taxon>
        <taxon>Pseudomonadati</taxon>
        <taxon>Pseudomonadota</taxon>
        <taxon>Alphaproteobacteria</taxon>
        <taxon>Hyphomicrobiales</taxon>
        <taxon>Parvibaculaceae</taxon>
        <taxon>Candidatus Phaeomarinibacter</taxon>
    </lineage>
</organism>
<accession>X5MMP1</accession>
<name>X5MMP1_9HYPH</name>
<keyword evidence="2" id="KW-1185">Reference proteome</keyword>
<dbReference type="InterPro" id="IPR012668">
    <property type="entry name" value="CHP02466"/>
</dbReference>
<dbReference type="EMBL" id="HG966617">
    <property type="protein sequence ID" value="CDO60585.1"/>
    <property type="molecule type" value="Genomic_DNA"/>
</dbReference>
<dbReference type="Pfam" id="PF13759">
    <property type="entry name" value="2OG-FeII_Oxy_5"/>
    <property type="match status" value="1"/>
</dbReference>
<reference evidence="1 2" key="1">
    <citation type="journal article" date="2014" name="Front. Genet.">
        <title>Genome and metabolic network of "Candidatus Phaeomarinobacter ectocarpi" Ec32, a new candidate genus of Alphaproteobacteria frequently associated with brown algae.</title>
        <authorList>
            <person name="Dittami S.M."/>
            <person name="Barbeyron T."/>
            <person name="Boyen C."/>
            <person name="Cambefort J."/>
            <person name="Collet G."/>
            <person name="Delage L."/>
            <person name="Gobet A."/>
            <person name="Groisillier A."/>
            <person name="Leblanc C."/>
            <person name="Michel G."/>
            <person name="Scornet D."/>
            <person name="Siegel A."/>
            <person name="Tapia J.E."/>
            <person name="Tonon T."/>
        </authorList>
    </citation>
    <scope>NUCLEOTIDE SEQUENCE [LARGE SCALE GENOMIC DNA]</scope>
    <source>
        <strain evidence="1 2">Ec32</strain>
    </source>
</reference>
<evidence type="ECO:0000313" key="2">
    <source>
        <dbReference type="Proteomes" id="UP000032160"/>
    </source>
</evidence>
<dbReference type="Gene3D" id="2.60.120.620">
    <property type="entry name" value="q2cbj1_9rhob like domain"/>
    <property type="match status" value="1"/>
</dbReference>
<dbReference type="AlphaFoldDB" id="X5MMP1"/>
<dbReference type="KEGG" id="pect:BN1012_Phect2372"/>
<sequence>MNGPGHSNKAHIHSGSFLSGAYYVQVPENSGNIEIYDPVIARVASPYPVRTESISNANHIAHQCAAGDLVIFPGWLQHGVQMNESDADRISISFNMVHRPKTHQSTE</sequence>
<dbReference type="SUPFAM" id="SSF51197">
    <property type="entry name" value="Clavaminate synthase-like"/>
    <property type="match status" value="1"/>
</dbReference>
<dbReference type="NCBIfam" id="TIGR02466">
    <property type="entry name" value="TIGR02466 family protein"/>
    <property type="match status" value="1"/>
</dbReference>
<evidence type="ECO:0000313" key="1">
    <source>
        <dbReference type="EMBL" id="CDO60585.1"/>
    </source>
</evidence>
<dbReference type="Proteomes" id="UP000032160">
    <property type="component" value="Chromosome I"/>
</dbReference>
<dbReference type="STRING" id="1458461.BN1012_Phect2372"/>